<dbReference type="Proteomes" id="UP000007472">
    <property type="component" value="Chromosome"/>
</dbReference>
<evidence type="ECO:0000256" key="2">
    <source>
        <dbReference type="ARBA" id="ARBA00022692"/>
    </source>
</evidence>
<dbReference type="AlphaFoldDB" id="A0A654KHE7"/>
<feature type="transmembrane region" description="Helical" evidence="5">
    <location>
        <begin position="201"/>
        <end position="229"/>
    </location>
</feature>
<keyword evidence="3 5" id="KW-1133">Transmembrane helix</keyword>
<reference evidence="6 7" key="1">
    <citation type="journal article" date="2011" name="J. Bacteriol.">
        <title>Genome sequence of Taylorella equigenitalis MCE9, the causative agent of contagious equine metritis.</title>
        <authorList>
            <person name="Hebert L."/>
            <person name="Moumen B."/>
            <person name="Duquesne F."/>
            <person name="Breuil M.F."/>
            <person name="Laugier C."/>
            <person name="Batto J.M."/>
            <person name="Renault P."/>
            <person name="Petry S."/>
        </authorList>
    </citation>
    <scope>NUCLEOTIDE SEQUENCE [LARGE SCALE GENOMIC DNA]</scope>
    <source>
        <strain evidence="6 7">MCE9</strain>
    </source>
</reference>
<feature type="transmembrane region" description="Helical" evidence="5">
    <location>
        <begin position="80"/>
        <end position="107"/>
    </location>
</feature>
<sequence>MIEIFRALKNGIQTQFHPKMVFATFLPLIAGLSVFIIFCIFVWSGINHWLMTTTSDWWILNQISNILNEVGLSAHGLGEFAAWIVTLICVIVMSIICGIVVAGIFVTPIAVNLISKSHFPYLSREGKYATSISILNSFKVTLIFALGWLLTLPLWLIPGLNIILPIFWMSYAYANMTKVDSIVEHASPTERQYLLENYKGGFWFIGLVCALLSLIPFLGLVMPVFSILACTHYGLSLLDIHRKENRFLPTVPSK</sequence>
<gene>
    <name evidence="6" type="ordered locus">TEQUI_0882</name>
</gene>
<evidence type="ECO:0000256" key="1">
    <source>
        <dbReference type="ARBA" id="ARBA00004141"/>
    </source>
</evidence>
<evidence type="ECO:0000256" key="5">
    <source>
        <dbReference type="SAM" id="Phobius"/>
    </source>
</evidence>
<keyword evidence="4 5" id="KW-0472">Membrane</keyword>
<dbReference type="InterPro" id="IPR059112">
    <property type="entry name" value="CysZ/EI24"/>
</dbReference>
<proteinExistence type="predicted"/>
<feature type="transmembrane region" description="Helical" evidence="5">
    <location>
        <begin position="21"/>
        <end position="46"/>
    </location>
</feature>
<comment type="subcellular location">
    <subcellularLocation>
        <location evidence="1">Membrane</location>
        <topology evidence="1">Multi-pass membrane protein</topology>
    </subcellularLocation>
</comment>
<evidence type="ECO:0000256" key="3">
    <source>
        <dbReference type="ARBA" id="ARBA00022989"/>
    </source>
</evidence>
<feature type="transmembrane region" description="Helical" evidence="5">
    <location>
        <begin position="155"/>
        <end position="174"/>
    </location>
</feature>
<dbReference type="KEGG" id="teq:TEQUI_0882"/>
<evidence type="ECO:0000256" key="4">
    <source>
        <dbReference type="ARBA" id="ARBA00023136"/>
    </source>
</evidence>
<organism evidence="6 7">
    <name type="scientific">Taylorella equigenitalis (strain MCE9)</name>
    <dbReference type="NCBI Taxonomy" id="937774"/>
    <lineage>
        <taxon>Bacteria</taxon>
        <taxon>Pseudomonadati</taxon>
        <taxon>Pseudomonadota</taxon>
        <taxon>Betaproteobacteria</taxon>
        <taxon>Burkholderiales</taxon>
        <taxon>Alcaligenaceae</taxon>
        <taxon>Taylorella</taxon>
    </lineage>
</organism>
<protein>
    <submittedName>
        <fullName evidence="6">Putative inner membrane protein</fullName>
    </submittedName>
</protein>
<accession>A0A654KHE7</accession>
<evidence type="ECO:0000313" key="6">
    <source>
        <dbReference type="EMBL" id="ADU91819.1"/>
    </source>
</evidence>
<dbReference type="EMBL" id="CP002456">
    <property type="protein sequence ID" value="ADU91819.1"/>
    <property type="molecule type" value="Genomic_DNA"/>
</dbReference>
<keyword evidence="2 5" id="KW-0812">Transmembrane</keyword>
<dbReference type="Pfam" id="PF07264">
    <property type="entry name" value="EI24"/>
    <property type="match status" value="1"/>
</dbReference>
<name>A0A654KHE7_TAYEM</name>
<evidence type="ECO:0000313" key="7">
    <source>
        <dbReference type="Proteomes" id="UP000007472"/>
    </source>
</evidence>